<accession>A0A176VM85</accession>
<sequence length="124" mass="14314">MDAKKRNILLKWGASYTADKLDGSYKIRVSTLDNKGLTKWAIVVNNWWKKVEHFAKAASLAKDQCKGPKRDHGGKRPNRRTRSLDGNMDIGAKRKPLGSRWQFKYSTIKLETRFWFKATLSDLT</sequence>
<gene>
    <name evidence="2" type="ORF">AXG93_1903s1000</name>
</gene>
<protein>
    <submittedName>
        <fullName evidence="2">Uncharacterized protein</fullName>
    </submittedName>
</protein>
<evidence type="ECO:0000313" key="3">
    <source>
        <dbReference type="Proteomes" id="UP000077202"/>
    </source>
</evidence>
<name>A0A176VM85_MARPO</name>
<organism evidence="2 3">
    <name type="scientific">Marchantia polymorpha subsp. ruderalis</name>
    <dbReference type="NCBI Taxonomy" id="1480154"/>
    <lineage>
        <taxon>Eukaryota</taxon>
        <taxon>Viridiplantae</taxon>
        <taxon>Streptophyta</taxon>
        <taxon>Embryophyta</taxon>
        <taxon>Marchantiophyta</taxon>
        <taxon>Marchantiopsida</taxon>
        <taxon>Marchantiidae</taxon>
        <taxon>Marchantiales</taxon>
        <taxon>Marchantiaceae</taxon>
        <taxon>Marchantia</taxon>
    </lineage>
</organism>
<dbReference type="Proteomes" id="UP000077202">
    <property type="component" value="Unassembled WGS sequence"/>
</dbReference>
<reference evidence="2" key="1">
    <citation type="submission" date="2016-03" db="EMBL/GenBank/DDBJ databases">
        <title>Mechanisms controlling the formation of the plant cell surface in tip-growing cells are functionally conserved among land plants.</title>
        <authorList>
            <person name="Honkanen S."/>
            <person name="Jones V.A."/>
            <person name="Morieri G."/>
            <person name="Champion C."/>
            <person name="Hetherington A.J."/>
            <person name="Kelly S."/>
            <person name="Saint-Marcoux D."/>
            <person name="Proust H."/>
            <person name="Prescott H."/>
            <person name="Dolan L."/>
        </authorList>
    </citation>
    <scope>NUCLEOTIDE SEQUENCE [LARGE SCALE GENOMIC DNA]</scope>
    <source>
        <tissue evidence="2">Whole gametophyte</tissue>
    </source>
</reference>
<dbReference type="AlphaFoldDB" id="A0A176VM85"/>
<evidence type="ECO:0000256" key="1">
    <source>
        <dbReference type="SAM" id="MobiDB-lite"/>
    </source>
</evidence>
<proteinExistence type="predicted"/>
<comment type="caution">
    <text evidence="2">The sequence shown here is derived from an EMBL/GenBank/DDBJ whole genome shotgun (WGS) entry which is preliminary data.</text>
</comment>
<feature type="region of interest" description="Disordered" evidence="1">
    <location>
        <begin position="62"/>
        <end position="91"/>
    </location>
</feature>
<dbReference type="EMBL" id="LVLJ01003410">
    <property type="protein sequence ID" value="OAE21533.1"/>
    <property type="molecule type" value="Genomic_DNA"/>
</dbReference>
<feature type="compositionally biased region" description="Basic residues" evidence="1">
    <location>
        <begin position="72"/>
        <end position="81"/>
    </location>
</feature>
<keyword evidence="3" id="KW-1185">Reference proteome</keyword>
<evidence type="ECO:0000313" key="2">
    <source>
        <dbReference type="EMBL" id="OAE21533.1"/>
    </source>
</evidence>